<reference evidence="6" key="2">
    <citation type="submission" date="2017-02" db="EMBL/GenBank/DDBJ databases">
        <authorList>
            <person name="Peterson S.W."/>
        </authorList>
    </citation>
    <scope>NUCLEOTIDE SEQUENCE</scope>
</reference>
<comment type="similarity">
    <text evidence="1">Belongs to the vasopressin/oxytocin family.</text>
</comment>
<dbReference type="SUPFAM" id="SSF49606">
    <property type="entry name" value="Neurophysin II"/>
    <property type="match status" value="1"/>
</dbReference>
<feature type="transmembrane region" description="Helical" evidence="5">
    <location>
        <begin position="12"/>
        <end position="33"/>
    </location>
</feature>
<proteinExistence type="evidence at transcript level"/>
<dbReference type="AlphaFoldDB" id="A0A1X9WEC5"/>
<protein>
    <submittedName>
        <fullName evidence="6">Conopressin</fullName>
    </submittedName>
</protein>
<dbReference type="GO" id="GO:0005185">
    <property type="term" value="F:neurohypophyseal hormone activity"/>
    <property type="evidence" value="ECO:0007669"/>
    <property type="project" value="InterPro"/>
</dbReference>
<feature type="disulfide bond" evidence="4">
    <location>
        <begin position="113"/>
        <end position="131"/>
    </location>
</feature>
<keyword evidence="5" id="KW-0472">Membrane</keyword>
<sequence>MSPNLVPSFTHVAVSIIVTVVVISSTLTDACFIRNCPKGGKRSLESATVPKRECMKCGPRGAGQCVGPRICCSARFGCHFGTSETEVCQQENQFETPCFVTGDVCGANDAGRCVADGVCCDSDSCADNEKCRQNSDFLSEQQSNASKEDILQLLQKLLGTRSDK</sequence>
<feature type="disulfide bond" evidence="4">
    <location>
        <begin position="57"/>
        <end position="71"/>
    </location>
</feature>
<evidence type="ECO:0000256" key="1">
    <source>
        <dbReference type="ARBA" id="ARBA00007369"/>
    </source>
</evidence>
<name>A0A1X9WEC5_DERRE</name>
<dbReference type="InterPro" id="IPR000981">
    <property type="entry name" value="Neurhyp_horm"/>
</dbReference>
<dbReference type="PANTHER" id="PTHR11681">
    <property type="entry name" value="NEUROPHYSIN"/>
    <property type="match status" value="1"/>
</dbReference>
<dbReference type="Pfam" id="PF00184">
    <property type="entry name" value="Hormone_5"/>
    <property type="match status" value="1"/>
</dbReference>
<dbReference type="EMBL" id="KY659260">
    <property type="protein sequence ID" value="ARS01361.1"/>
    <property type="molecule type" value="mRNA"/>
</dbReference>
<feature type="disulfide bond" evidence="4">
    <location>
        <begin position="105"/>
        <end position="119"/>
    </location>
</feature>
<feature type="disulfide bond" evidence="4">
    <location>
        <begin position="65"/>
        <end position="88"/>
    </location>
</feature>
<accession>A0A1X9WEC5</accession>
<evidence type="ECO:0000256" key="2">
    <source>
        <dbReference type="ARBA" id="ARBA00022729"/>
    </source>
</evidence>
<organism evidence="6">
    <name type="scientific">Deroceras reticulatum</name>
    <name type="common">Gray garden slug</name>
    <dbReference type="NCBI Taxonomy" id="145610"/>
    <lineage>
        <taxon>Eukaryota</taxon>
        <taxon>Metazoa</taxon>
        <taxon>Spiralia</taxon>
        <taxon>Lophotrochozoa</taxon>
        <taxon>Mollusca</taxon>
        <taxon>Gastropoda</taxon>
        <taxon>Heterobranchia</taxon>
        <taxon>Euthyneura</taxon>
        <taxon>Panpulmonata</taxon>
        <taxon>Eupulmonata</taxon>
        <taxon>Stylommatophora</taxon>
        <taxon>Helicina</taxon>
        <taxon>Limacoidea</taxon>
        <taxon>Agriolimacidae</taxon>
        <taxon>Deroceras</taxon>
    </lineage>
</organism>
<evidence type="ECO:0000256" key="3">
    <source>
        <dbReference type="ARBA" id="ARBA00023157"/>
    </source>
</evidence>
<keyword evidence="5" id="KW-1133">Transmembrane helix</keyword>
<feature type="disulfide bond" evidence="4">
    <location>
        <begin position="120"/>
        <end position="125"/>
    </location>
</feature>
<dbReference type="InterPro" id="IPR022423">
    <property type="entry name" value="Neurohypophysial_hormone_CS"/>
</dbReference>
<dbReference type="InterPro" id="IPR036387">
    <property type="entry name" value="Neurhyp_horm_dom_sf"/>
</dbReference>
<dbReference type="GO" id="GO:0030141">
    <property type="term" value="C:secretory granule"/>
    <property type="evidence" value="ECO:0007669"/>
    <property type="project" value="TreeGrafter"/>
</dbReference>
<keyword evidence="3 4" id="KW-1015">Disulfide bond</keyword>
<evidence type="ECO:0000256" key="4">
    <source>
        <dbReference type="PIRSR" id="PIRSR001815-50"/>
    </source>
</evidence>
<evidence type="ECO:0000313" key="6">
    <source>
        <dbReference type="EMBL" id="ARS01361.1"/>
    </source>
</evidence>
<feature type="disulfide bond" evidence="4">
    <location>
        <begin position="31"/>
        <end position="36"/>
    </location>
</feature>
<dbReference type="SMART" id="SM00003">
    <property type="entry name" value="NH"/>
    <property type="match status" value="1"/>
</dbReference>
<keyword evidence="2" id="KW-0732">Signal</keyword>
<keyword evidence="5" id="KW-0812">Transmembrane</keyword>
<feature type="disulfide bond" evidence="4">
    <location>
        <begin position="72"/>
        <end position="78"/>
    </location>
</feature>
<dbReference type="PRINTS" id="PR00831">
    <property type="entry name" value="NEUROPHYSIN"/>
</dbReference>
<dbReference type="PIRSF" id="PIRSF001815">
    <property type="entry name" value="Nonapeptide_hormone_precursor"/>
    <property type="match status" value="1"/>
</dbReference>
<dbReference type="PANTHER" id="PTHR11681:SF5">
    <property type="entry name" value="ISOTOCIN"/>
    <property type="match status" value="1"/>
</dbReference>
<dbReference type="Gene3D" id="2.60.9.10">
    <property type="entry name" value="Neurohypophysial hormone domain"/>
    <property type="match status" value="1"/>
</dbReference>
<dbReference type="PROSITE" id="PS00264">
    <property type="entry name" value="NEUROHYPOPHYS_HORM"/>
    <property type="match status" value="1"/>
</dbReference>
<feature type="disulfide bond" evidence="4">
    <location>
        <begin position="54"/>
        <end position="98"/>
    </location>
</feature>
<evidence type="ECO:0000256" key="5">
    <source>
        <dbReference type="SAM" id="Phobius"/>
    </source>
</evidence>
<dbReference type="GO" id="GO:0005615">
    <property type="term" value="C:extracellular space"/>
    <property type="evidence" value="ECO:0007669"/>
    <property type="project" value="TreeGrafter"/>
</dbReference>
<reference evidence="6" key="1">
    <citation type="journal article" date="2017" name="Peptides">
        <title>Neuropeptides predicted from the transcriptome analysis of the gray garden slug Deroceras reticulatum.</title>
        <authorList>
            <person name="Ahn S.J."/>
            <person name="Martin R."/>
            <person name="Rao S."/>
            <person name="Choi M.Y."/>
        </authorList>
    </citation>
    <scope>NUCLEOTIDE SEQUENCE</scope>
</reference>